<proteinExistence type="predicted"/>
<dbReference type="GeneID" id="25274214"/>
<feature type="compositionally biased region" description="Low complexity" evidence="1">
    <location>
        <begin position="264"/>
        <end position="274"/>
    </location>
</feature>
<dbReference type="Proteomes" id="UP000018050">
    <property type="component" value="Unassembled WGS sequence"/>
</dbReference>
<gene>
    <name evidence="3" type="ORF">EAH_00061440</name>
</gene>
<dbReference type="Pfam" id="PF04950">
    <property type="entry name" value="RIBIOP_C"/>
    <property type="match status" value="1"/>
</dbReference>
<evidence type="ECO:0000256" key="1">
    <source>
        <dbReference type="SAM" id="MobiDB-lite"/>
    </source>
</evidence>
<keyword evidence="4" id="KW-1185">Reference proteome</keyword>
<dbReference type="GO" id="GO:0030686">
    <property type="term" value="C:90S preribosome"/>
    <property type="evidence" value="ECO:0007669"/>
    <property type="project" value="TreeGrafter"/>
</dbReference>
<dbReference type="InterPro" id="IPR007034">
    <property type="entry name" value="BMS1_TSR1_C"/>
</dbReference>
<evidence type="ECO:0000313" key="3">
    <source>
        <dbReference type="EMBL" id="CDI77129.1"/>
    </source>
</evidence>
<dbReference type="VEuPathDB" id="ToxoDB:EAH_00061440"/>
<dbReference type="PANTHER" id="PTHR12858:SF2">
    <property type="entry name" value="RIBOSOME BIOGENESIS PROTEIN BMS1 HOMOLOG"/>
    <property type="match status" value="1"/>
</dbReference>
<protein>
    <submittedName>
        <fullName evidence="3">Ribosome biogenesis protein BMS1, putative</fullName>
    </submittedName>
</protein>
<dbReference type="GO" id="GO:0000462">
    <property type="term" value="P:maturation of SSU-rRNA from tricistronic rRNA transcript (SSU-rRNA, 5.8S rRNA, LSU-rRNA)"/>
    <property type="evidence" value="ECO:0007669"/>
    <property type="project" value="TreeGrafter"/>
</dbReference>
<dbReference type="EMBL" id="HG670561">
    <property type="protein sequence ID" value="CDI77129.1"/>
    <property type="molecule type" value="Genomic_DNA"/>
</dbReference>
<evidence type="ECO:0000313" key="4">
    <source>
        <dbReference type="Proteomes" id="UP000018050"/>
    </source>
</evidence>
<dbReference type="OrthoDB" id="10260897at2759"/>
<dbReference type="RefSeq" id="XP_013252464.1">
    <property type="nucleotide sequence ID" value="XM_013397010.1"/>
</dbReference>
<dbReference type="GO" id="GO:0000479">
    <property type="term" value="P:endonucleolytic cleavage of tricistronic rRNA transcript (SSU-rRNA, 5.8S rRNA, LSU-rRNA)"/>
    <property type="evidence" value="ECO:0007669"/>
    <property type="project" value="TreeGrafter"/>
</dbReference>
<feature type="region of interest" description="Disordered" evidence="1">
    <location>
        <begin position="256"/>
        <end position="315"/>
    </location>
</feature>
<evidence type="ECO:0000259" key="2">
    <source>
        <dbReference type="SMART" id="SM01362"/>
    </source>
</evidence>
<dbReference type="PANTHER" id="PTHR12858">
    <property type="entry name" value="RIBOSOME BIOGENESIS PROTEIN"/>
    <property type="match status" value="1"/>
</dbReference>
<dbReference type="OMA" id="TMYNERE"/>
<feature type="region of interest" description="Disordered" evidence="1">
    <location>
        <begin position="221"/>
        <end position="241"/>
    </location>
</feature>
<feature type="domain" description="Ribosome biogenesis protein BMS1/TSR1 C-terminal" evidence="2">
    <location>
        <begin position="1"/>
        <end position="137"/>
    </location>
</feature>
<feature type="compositionally biased region" description="Basic and acidic residues" evidence="1">
    <location>
        <begin position="299"/>
        <end position="315"/>
    </location>
</feature>
<reference evidence="3" key="1">
    <citation type="submission" date="2013-10" db="EMBL/GenBank/DDBJ databases">
        <title>Genomic analysis of the causative agents of coccidiosis in chickens.</title>
        <authorList>
            <person name="Reid A.J."/>
            <person name="Blake D."/>
            <person name="Billington K."/>
            <person name="Browne H."/>
            <person name="Dunn M."/>
            <person name="Hung S."/>
            <person name="Kawahara F."/>
            <person name="Miranda-Saavedra D."/>
            <person name="Mourier T."/>
            <person name="Nagra H."/>
            <person name="Otto T.D."/>
            <person name="Rawlings N."/>
            <person name="Sanchez A."/>
            <person name="Sanders M."/>
            <person name="Subramaniam C."/>
            <person name="Tay Y."/>
            <person name="Dear P."/>
            <person name="Doerig C."/>
            <person name="Gruber A."/>
            <person name="Parkinson J."/>
            <person name="Shirley M."/>
            <person name="Wan K.L."/>
            <person name="Berriman M."/>
            <person name="Tomley F."/>
            <person name="Pain A."/>
        </authorList>
    </citation>
    <scope>NUCLEOTIDE SEQUENCE</scope>
    <source>
        <strain evidence="3">Houghton</strain>
    </source>
</reference>
<feature type="non-terminal residue" evidence="3">
    <location>
        <position position="1"/>
    </location>
</feature>
<dbReference type="GO" id="GO:0003924">
    <property type="term" value="F:GTPase activity"/>
    <property type="evidence" value="ECO:0007669"/>
    <property type="project" value="TreeGrafter"/>
</dbReference>
<dbReference type="GO" id="GO:0005525">
    <property type="term" value="F:GTP binding"/>
    <property type="evidence" value="ECO:0007669"/>
    <property type="project" value="TreeGrafter"/>
</dbReference>
<organism evidence="3 4">
    <name type="scientific">Eimeria acervulina</name>
    <name type="common">Coccidian parasite</name>
    <dbReference type="NCBI Taxonomy" id="5801"/>
    <lineage>
        <taxon>Eukaryota</taxon>
        <taxon>Sar</taxon>
        <taxon>Alveolata</taxon>
        <taxon>Apicomplexa</taxon>
        <taxon>Conoidasida</taxon>
        <taxon>Coccidia</taxon>
        <taxon>Eucoccidiorida</taxon>
        <taxon>Eimeriorina</taxon>
        <taxon>Eimeriidae</taxon>
        <taxon>Eimeria</taxon>
    </lineage>
</organism>
<dbReference type="GO" id="GO:0034511">
    <property type="term" value="F:U3 snoRNA binding"/>
    <property type="evidence" value="ECO:0007669"/>
    <property type="project" value="TreeGrafter"/>
</dbReference>
<sequence length="315" mass="36179">VKYLKYTPEHLHCLAYIYAPSLPPGTPVLGFYSFKASASFRVAATGVVLQTTAAPSIQKKLKLVGEAKKIFKNTAFIRGMFNSDLEVARFIGAKIQTVSGIRGQIKKAVGSDGVYRAAFEDKILFSDIVLCKTWIEVSPRAFYNPMVDVSSWRRLRGLAEIRRAKRQPLVYKAANLYAYGDTPRKQHKFSAIKIPKQLAAKLPFRSKLKLQAATSLRRRLRGKKLQEEEDMHRPLVSRSEKQAAALLQKLRTIKNASERERQQKQQQKLQQKQQLQHKRDVQKDKKQKQLRKKRYVKQSKVEVGMRKKLRLNTDS</sequence>
<name>U6GEZ7_EIMAC</name>
<dbReference type="InterPro" id="IPR039761">
    <property type="entry name" value="Bms1/Tsr1"/>
</dbReference>
<feature type="compositionally biased region" description="Basic and acidic residues" evidence="1">
    <location>
        <begin position="224"/>
        <end position="241"/>
    </location>
</feature>
<feature type="compositionally biased region" description="Basic residues" evidence="1">
    <location>
        <begin position="285"/>
        <end position="297"/>
    </location>
</feature>
<accession>U6GEZ7</accession>
<reference evidence="3" key="2">
    <citation type="submission" date="2013-10" db="EMBL/GenBank/DDBJ databases">
        <authorList>
            <person name="Aslett M."/>
        </authorList>
    </citation>
    <scope>NUCLEOTIDE SEQUENCE</scope>
    <source>
        <strain evidence="3">Houghton</strain>
    </source>
</reference>
<dbReference type="SMART" id="SM01362">
    <property type="entry name" value="DUF663"/>
    <property type="match status" value="1"/>
</dbReference>
<dbReference type="AlphaFoldDB" id="U6GEZ7"/>